<dbReference type="EMBL" id="KB030834">
    <property type="protein sequence ID" value="ELK09310.1"/>
    <property type="molecule type" value="Genomic_DNA"/>
</dbReference>
<dbReference type="STRING" id="9402.L5KCN4"/>
<dbReference type="AlphaFoldDB" id="L5KCN4"/>
<dbReference type="InterPro" id="IPR035437">
    <property type="entry name" value="SNase_OB-fold_sf"/>
</dbReference>
<keyword evidence="1" id="KW-0812">Transmembrane</keyword>
<keyword evidence="1" id="KW-0472">Membrane</keyword>
<proteinExistence type="predicted"/>
<dbReference type="Pfam" id="PF08282">
    <property type="entry name" value="Hydrolase_3"/>
    <property type="match status" value="1"/>
</dbReference>
<dbReference type="InterPro" id="IPR023214">
    <property type="entry name" value="HAD_sf"/>
</dbReference>
<dbReference type="PANTHER" id="PTHR16442:SF1">
    <property type="entry name" value="RING FINGER PROTEIN 17"/>
    <property type="match status" value="1"/>
</dbReference>
<accession>L5KCN4</accession>
<name>L5KCN4_PTEAL</name>
<dbReference type="SUPFAM" id="SSF56784">
    <property type="entry name" value="HAD-like"/>
    <property type="match status" value="1"/>
</dbReference>
<evidence type="ECO:0000313" key="3">
    <source>
        <dbReference type="Proteomes" id="UP000010552"/>
    </source>
</evidence>
<dbReference type="PRINTS" id="PR00119">
    <property type="entry name" value="CATATPASE"/>
</dbReference>
<sequence>MSPQDAVVAVTGDGVNDSPALKKADIGIAMGIAGSDAAKNAADMILLDDNFASIVTGVEEGLFLGTGVTLGAKGQPCKETRPRLGRLIFDNLKKTIAYTLTKNIAELCPFLIYIIAGLPLPIGTITLLFIDLGTDIVATTVNRRQGCYPLDGYVKEDSFMEKLQPKKVKNCSQDFKKAADQLTVGLERSPPTHRTVLNPSAVMAETKTAEEIDEALKIAGNNFEQLSIAVNIIRTLKLTFESELSQFRTLKLRNSPRLNMNCSEIICMFNNMVKIEFEDSTKCDPKENENGQNIQKKYNHEKEFSCHDTHPSPEEKKVDVSVLTNVAPPPPLQPETSDVHLEARTFQPQKEIVAATSPKTIAVLPRMGSSPDVIIEEIIEENLETCLTDYLVETPRYLDKPLQKQSSLPFGSKAGAAIFVSSIENGIWCRGVITELIPIENEDIRKHSSPTKLSVCEVALIQIFMVDFGNSEVLIVKGVGDAQVGSEHITEQHIAPSDLCLLLRKTEPYIEGLLKDIRPLAQSCSLKDIVPQNSSEGWGEEAKVEFLKMVNNKAVLMKVFREEDGLLIVDLQKPPANKISSDMPVSLRDALVFMELASVLCELTHSKGHDACVN</sequence>
<dbReference type="Proteomes" id="UP000010552">
    <property type="component" value="Unassembled WGS sequence"/>
</dbReference>
<organism evidence="2 3">
    <name type="scientific">Pteropus alecto</name>
    <name type="common">Black flying fox</name>
    <dbReference type="NCBI Taxonomy" id="9402"/>
    <lineage>
        <taxon>Eukaryota</taxon>
        <taxon>Metazoa</taxon>
        <taxon>Chordata</taxon>
        <taxon>Craniata</taxon>
        <taxon>Vertebrata</taxon>
        <taxon>Euteleostomi</taxon>
        <taxon>Mammalia</taxon>
        <taxon>Eutheria</taxon>
        <taxon>Laurasiatheria</taxon>
        <taxon>Chiroptera</taxon>
        <taxon>Yinpterochiroptera</taxon>
        <taxon>Pteropodoidea</taxon>
        <taxon>Pteropodidae</taxon>
        <taxon>Pteropodinae</taxon>
        <taxon>Pteropus</taxon>
    </lineage>
</organism>
<evidence type="ECO:0000256" key="1">
    <source>
        <dbReference type="SAM" id="Phobius"/>
    </source>
</evidence>
<evidence type="ECO:0000313" key="2">
    <source>
        <dbReference type="EMBL" id="ELK09310.1"/>
    </source>
</evidence>
<dbReference type="Gene3D" id="3.40.50.1000">
    <property type="entry name" value="HAD superfamily/HAD-like"/>
    <property type="match status" value="1"/>
</dbReference>
<dbReference type="Gene3D" id="1.20.1110.10">
    <property type="entry name" value="Calcium-transporting ATPase, transmembrane domain"/>
    <property type="match status" value="1"/>
</dbReference>
<dbReference type="CDD" id="cd20414">
    <property type="entry name" value="Tudor_TDRD4_rpt1"/>
    <property type="match status" value="1"/>
</dbReference>
<keyword evidence="1" id="KW-1133">Transmembrane helix</keyword>
<dbReference type="InterPro" id="IPR036412">
    <property type="entry name" value="HAD-like_sf"/>
</dbReference>
<dbReference type="PANTHER" id="PTHR16442">
    <property type="entry name" value="RING FINGER PROTEIN 17"/>
    <property type="match status" value="1"/>
</dbReference>
<dbReference type="InParanoid" id="L5KCN4"/>
<keyword evidence="3" id="KW-1185">Reference proteome</keyword>
<dbReference type="InterPro" id="IPR047845">
    <property type="entry name" value="RNF17-like_TUDOR_rpt1"/>
</dbReference>
<gene>
    <name evidence="2" type="ORF">PAL_GLEAN10010687</name>
</gene>
<dbReference type="Gene3D" id="2.40.50.90">
    <property type="match status" value="1"/>
</dbReference>
<protein>
    <submittedName>
        <fullName evidence="2">RING finger protein 17</fullName>
    </submittedName>
</protein>
<reference evidence="3" key="1">
    <citation type="journal article" date="2013" name="Science">
        <title>Comparative analysis of bat genomes provides insight into the evolution of flight and immunity.</title>
        <authorList>
            <person name="Zhang G."/>
            <person name="Cowled C."/>
            <person name="Shi Z."/>
            <person name="Huang Z."/>
            <person name="Bishop-Lilly K.A."/>
            <person name="Fang X."/>
            <person name="Wynne J.W."/>
            <person name="Xiong Z."/>
            <person name="Baker M.L."/>
            <person name="Zhao W."/>
            <person name="Tachedjian M."/>
            <person name="Zhu Y."/>
            <person name="Zhou P."/>
            <person name="Jiang X."/>
            <person name="Ng J."/>
            <person name="Yang L."/>
            <person name="Wu L."/>
            <person name="Xiao J."/>
            <person name="Feng Y."/>
            <person name="Chen Y."/>
            <person name="Sun X."/>
            <person name="Zhang Y."/>
            <person name="Marsh G.A."/>
            <person name="Crameri G."/>
            <person name="Broder C.C."/>
            <person name="Frey K.G."/>
            <person name="Wang L.F."/>
            <person name="Wang J."/>
        </authorList>
    </citation>
    <scope>NUCLEOTIDE SEQUENCE [LARGE SCALE GENOMIC DNA]</scope>
</reference>
<feature type="transmembrane region" description="Helical" evidence="1">
    <location>
        <begin position="110"/>
        <end position="130"/>
    </location>
</feature>